<keyword evidence="9" id="KW-1185">Reference proteome</keyword>
<dbReference type="AlphaFoldDB" id="A0A162R405"/>
<evidence type="ECO:0000256" key="1">
    <source>
        <dbReference type="ARBA" id="ARBA00001966"/>
    </source>
</evidence>
<dbReference type="STRING" id="1121326.CLMAG_52930"/>
<evidence type="ECO:0000256" key="6">
    <source>
        <dbReference type="ARBA" id="ARBA00023014"/>
    </source>
</evidence>
<evidence type="ECO:0000259" key="7">
    <source>
        <dbReference type="PROSITE" id="PS51379"/>
    </source>
</evidence>
<evidence type="ECO:0000256" key="2">
    <source>
        <dbReference type="ARBA" id="ARBA00022485"/>
    </source>
</evidence>
<keyword evidence="3" id="KW-0479">Metal-binding</keyword>
<reference evidence="8 9" key="1">
    <citation type="submission" date="2016-04" db="EMBL/GenBank/DDBJ databases">
        <title>Genome sequence of Clostridium magnum DSM 2767.</title>
        <authorList>
            <person name="Poehlein A."/>
            <person name="Uhlig R."/>
            <person name="Fischer R."/>
            <person name="Bahl H."/>
            <person name="Daniel R."/>
        </authorList>
    </citation>
    <scope>NUCLEOTIDE SEQUENCE [LARGE SCALE GENOMIC DNA]</scope>
    <source>
        <strain evidence="8 9">DSM 2767</strain>
    </source>
</reference>
<evidence type="ECO:0000256" key="5">
    <source>
        <dbReference type="ARBA" id="ARBA00023004"/>
    </source>
</evidence>
<organism evidence="8 9">
    <name type="scientific">Clostridium magnum DSM 2767</name>
    <dbReference type="NCBI Taxonomy" id="1121326"/>
    <lineage>
        <taxon>Bacteria</taxon>
        <taxon>Bacillati</taxon>
        <taxon>Bacillota</taxon>
        <taxon>Clostridia</taxon>
        <taxon>Eubacteriales</taxon>
        <taxon>Clostridiaceae</taxon>
        <taxon>Clostridium</taxon>
    </lineage>
</organism>
<dbReference type="GO" id="GO:0051539">
    <property type="term" value="F:4 iron, 4 sulfur cluster binding"/>
    <property type="evidence" value="ECO:0007669"/>
    <property type="project" value="UniProtKB-KW"/>
</dbReference>
<evidence type="ECO:0000256" key="4">
    <source>
        <dbReference type="ARBA" id="ARBA00022737"/>
    </source>
</evidence>
<proteinExistence type="predicted"/>
<keyword evidence="5" id="KW-0408">Iron</keyword>
<keyword evidence="2" id="KW-0004">4Fe-4S</keyword>
<dbReference type="EMBL" id="LWAE01000009">
    <property type="protein sequence ID" value="KZL89389.1"/>
    <property type="molecule type" value="Genomic_DNA"/>
</dbReference>
<dbReference type="GO" id="GO:0016625">
    <property type="term" value="F:oxidoreductase activity, acting on the aldehyde or oxo group of donors, iron-sulfur protein as acceptor"/>
    <property type="evidence" value="ECO:0007669"/>
    <property type="project" value="InterPro"/>
</dbReference>
<dbReference type="Pfam" id="PF12838">
    <property type="entry name" value="Fer4_7"/>
    <property type="match status" value="1"/>
</dbReference>
<feature type="domain" description="4Fe-4S ferredoxin-type" evidence="7">
    <location>
        <begin position="38"/>
        <end position="67"/>
    </location>
</feature>
<accession>A0A162R405</accession>
<dbReference type="PROSITE" id="PS51379">
    <property type="entry name" value="4FE4S_FER_2"/>
    <property type="match status" value="2"/>
</dbReference>
<dbReference type="GO" id="GO:0046872">
    <property type="term" value="F:metal ion binding"/>
    <property type="evidence" value="ECO:0007669"/>
    <property type="project" value="UniProtKB-KW"/>
</dbReference>
<dbReference type="OrthoDB" id="9794954at2"/>
<dbReference type="NCBIfam" id="TIGR02179">
    <property type="entry name" value="PorD_KorD"/>
    <property type="match status" value="1"/>
</dbReference>
<evidence type="ECO:0000313" key="9">
    <source>
        <dbReference type="Proteomes" id="UP000076603"/>
    </source>
</evidence>
<dbReference type="InterPro" id="IPR017896">
    <property type="entry name" value="4Fe4S_Fe-S-bd"/>
</dbReference>
<name>A0A162R405_9CLOT</name>
<dbReference type="InterPro" id="IPR011898">
    <property type="entry name" value="PorD_KorD"/>
</dbReference>
<feature type="domain" description="4Fe-4S ferredoxin-type" evidence="7">
    <location>
        <begin position="68"/>
        <end position="97"/>
    </location>
</feature>
<dbReference type="SUPFAM" id="SSF54862">
    <property type="entry name" value="4Fe-4S ferredoxins"/>
    <property type="match status" value="1"/>
</dbReference>
<sequence>MTKTKINETTTWREMTAGGNIYLSGNSEEFITGSWRTDKPIFIEEKCKQCLLCVPVCPDSSIPVKESKRLEFDYDHCKGCGICEKACAFEAIKMVKDEK</sequence>
<dbReference type="PANTHER" id="PTHR43724">
    <property type="entry name" value="PYRUVATE SYNTHASE SUBUNIT PORD"/>
    <property type="match status" value="1"/>
</dbReference>
<protein>
    <submittedName>
        <fullName evidence="8">Pyruvate synthase subunit PorD</fullName>
    </submittedName>
</protein>
<evidence type="ECO:0000313" key="8">
    <source>
        <dbReference type="EMBL" id="KZL89389.1"/>
    </source>
</evidence>
<keyword evidence="4" id="KW-0677">Repeat</keyword>
<keyword evidence="6" id="KW-0411">Iron-sulfur</keyword>
<keyword evidence="8" id="KW-0670">Pyruvate</keyword>
<dbReference type="PATRIC" id="fig|1121326.3.peg.5353"/>
<gene>
    <name evidence="8" type="primary">porD</name>
    <name evidence="8" type="ORF">CLMAG_52930</name>
</gene>
<dbReference type="RefSeq" id="WP_066629289.1">
    <property type="nucleotide sequence ID" value="NZ_FQXL01000018.1"/>
</dbReference>
<comment type="cofactor">
    <cofactor evidence="1">
        <name>[4Fe-4S] cluster</name>
        <dbReference type="ChEBI" id="CHEBI:49883"/>
    </cofactor>
</comment>
<dbReference type="Proteomes" id="UP000076603">
    <property type="component" value="Unassembled WGS sequence"/>
</dbReference>
<dbReference type="PANTHER" id="PTHR43724:SF1">
    <property type="entry name" value="PYRUVATE SYNTHASE SUBUNIT PORD"/>
    <property type="match status" value="1"/>
</dbReference>
<evidence type="ECO:0000256" key="3">
    <source>
        <dbReference type="ARBA" id="ARBA00022723"/>
    </source>
</evidence>
<comment type="caution">
    <text evidence="8">The sequence shown here is derived from an EMBL/GenBank/DDBJ whole genome shotgun (WGS) entry which is preliminary data.</text>
</comment>
<dbReference type="Gene3D" id="3.30.70.20">
    <property type="match status" value="1"/>
</dbReference>